<evidence type="ECO:0000313" key="1">
    <source>
        <dbReference type="EMBL" id="SPC96166.1"/>
    </source>
</evidence>
<gene>
    <name evidence="1" type="ORF">FSB_LOCUS24048</name>
</gene>
<dbReference type="AlphaFoldDB" id="A0A2N9G052"/>
<sequence length="134" mass="14774">MSPPSPLPSTHATALCFRGAVPSPLLHRYGPFVFLPHCNDLACNLGIPAIPSVEVSVLLATGLGAWSLKHLTLECPSKIAWSWLPWTSRFVILPNCSDGILPAYHLLTWAERIAETLAGFFVLCNQFWFLSIFI</sequence>
<organism evidence="1">
    <name type="scientific">Fagus sylvatica</name>
    <name type="common">Beechnut</name>
    <dbReference type="NCBI Taxonomy" id="28930"/>
    <lineage>
        <taxon>Eukaryota</taxon>
        <taxon>Viridiplantae</taxon>
        <taxon>Streptophyta</taxon>
        <taxon>Embryophyta</taxon>
        <taxon>Tracheophyta</taxon>
        <taxon>Spermatophyta</taxon>
        <taxon>Magnoliopsida</taxon>
        <taxon>eudicotyledons</taxon>
        <taxon>Gunneridae</taxon>
        <taxon>Pentapetalae</taxon>
        <taxon>rosids</taxon>
        <taxon>fabids</taxon>
        <taxon>Fagales</taxon>
        <taxon>Fagaceae</taxon>
        <taxon>Fagus</taxon>
    </lineage>
</organism>
<protein>
    <submittedName>
        <fullName evidence="1">Uncharacterized protein</fullName>
    </submittedName>
</protein>
<accession>A0A2N9G052</accession>
<name>A0A2N9G052_FAGSY</name>
<proteinExistence type="predicted"/>
<dbReference type="EMBL" id="OIVN01001644">
    <property type="protein sequence ID" value="SPC96166.1"/>
    <property type="molecule type" value="Genomic_DNA"/>
</dbReference>
<reference evidence="1" key="1">
    <citation type="submission" date="2018-02" db="EMBL/GenBank/DDBJ databases">
        <authorList>
            <person name="Cohen D.B."/>
            <person name="Kent A.D."/>
        </authorList>
    </citation>
    <scope>NUCLEOTIDE SEQUENCE</scope>
</reference>